<organism evidence="2 3">
    <name type="scientific">Leptospirillum ferrodiazotrophum</name>
    <dbReference type="NCBI Taxonomy" id="412449"/>
    <lineage>
        <taxon>Bacteria</taxon>
        <taxon>Pseudomonadati</taxon>
        <taxon>Nitrospirota</taxon>
        <taxon>Nitrospiria</taxon>
        <taxon>Nitrospirales</taxon>
        <taxon>Nitrospiraceae</taxon>
        <taxon>Leptospirillum</taxon>
    </lineage>
</organism>
<dbReference type="SUPFAM" id="SSF55073">
    <property type="entry name" value="Nucleotide cyclase"/>
    <property type="match status" value="1"/>
</dbReference>
<keyword evidence="1" id="KW-1133">Transmembrane helix</keyword>
<dbReference type="InterPro" id="IPR029787">
    <property type="entry name" value="Nucleotide_cyclase"/>
</dbReference>
<dbReference type="Gene3D" id="3.30.70.270">
    <property type="match status" value="1"/>
</dbReference>
<dbReference type="EMBL" id="GG693887">
    <property type="protein sequence ID" value="EES51584.1"/>
    <property type="molecule type" value="Genomic_DNA"/>
</dbReference>
<sequence length="460" mass="51053">MRKNGFWILLFIFLSDLFCQFPLGEIGRSRCAECGSISAPPLFLDVSVNDLKKSEKYLRNDLGLPSVNPNPSEPLWERSLKSHPILVFFSAVMFLGGGVAFFLIISRQNRRLREGMELVRENAGRFGGGGYGRPSGASAPFKEVIKATEEDVRAGGELPPEKAVRRMDSVLDSLRLALGTGGRTSRLTLFRYDESDDQFRICGVSSGEDFTLLGTSVSPPELVFSSPLRTLTFVPKTGNFGTVDSWIYPFGGDGGEFCVLMVEMTVSRPPDNWQDNVRESLHLLKSLIVRQESGGTDPTLTTRDSTGSLDYRATMNRLMEELAKTKKMEIPFSMIAFRVDNQDEVEKRYGTASLEAAWTRLTNAVSATLRPTDWVMRPRPDLLLIQVLEAGEAEGQAVLNRIVKSLSKFSSSKTLEKGLHYKVVLVPYPLDLAPSVGTFFEQILHKVDGPSSVDGTFYYS</sequence>
<keyword evidence="1" id="KW-0812">Transmembrane</keyword>
<dbReference type="InterPro" id="IPR043128">
    <property type="entry name" value="Rev_trsase/Diguanyl_cyclase"/>
</dbReference>
<keyword evidence="3" id="KW-1185">Reference proteome</keyword>
<reference evidence="2 3" key="1">
    <citation type="journal article" date="2009" name="Appl. Environ. Microbiol.">
        <title>Community genomic and proteomic analyses of chemoautotrophic iron-oxidizing "Leptospirillum rubarum" (Group II) and "Leptospirillum ferrodiazotrophum" (Group III) bacteria in acid mine drainage biofilms.</title>
        <authorList>
            <person name="Goltsman D.S."/>
            <person name="Denef V.J."/>
            <person name="Singer S.W."/>
            <person name="VerBerkmoes N.C."/>
            <person name="Lefsrud M."/>
            <person name="Mueller R.S."/>
            <person name="Dick G.J."/>
            <person name="Sun C.L."/>
            <person name="Wheeler K.E."/>
            <person name="Zemla A."/>
            <person name="Baker B.J."/>
            <person name="Hauser L."/>
            <person name="Land M."/>
            <person name="Shah M.B."/>
            <person name="Thelen M.P."/>
            <person name="Hettich R.L."/>
            <person name="Banfield J.F."/>
        </authorList>
    </citation>
    <scope>NUCLEOTIDE SEQUENCE [LARGE SCALE GENOMIC DNA]</scope>
</reference>
<name>C6I0C9_9BACT</name>
<evidence type="ECO:0008006" key="4">
    <source>
        <dbReference type="Google" id="ProtNLM"/>
    </source>
</evidence>
<evidence type="ECO:0000313" key="3">
    <source>
        <dbReference type="Proteomes" id="UP000009374"/>
    </source>
</evidence>
<gene>
    <name evidence="2" type="ORF">UBAL3_95680021</name>
</gene>
<keyword evidence="1" id="KW-0472">Membrane</keyword>
<evidence type="ECO:0000256" key="1">
    <source>
        <dbReference type="SAM" id="Phobius"/>
    </source>
</evidence>
<dbReference type="Proteomes" id="UP000009374">
    <property type="component" value="Unassembled WGS sequence"/>
</dbReference>
<proteinExistence type="predicted"/>
<dbReference type="AlphaFoldDB" id="C6I0C9"/>
<evidence type="ECO:0000313" key="2">
    <source>
        <dbReference type="EMBL" id="EES51584.1"/>
    </source>
</evidence>
<protein>
    <recommendedName>
        <fullName evidence="4">GGDEF domain-containing protein</fullName>
    </recommendedName>
</protein>
<feature type="transmembrane region" description="Helical" evidence="1">
    <location>
        <begin position="85"/>
        <end position="105"/>
    </location>
</feature>
<accession>C6I0C9</accession>